<dbReference type="PROSITE" id="PS50885">
    <property type="entry name" value="HAMP"/>
    <property type="match status" value="1"/>
</dbReference>
<dbReference type="KEGG" id="ope:PU634_01595"/>
<evidence type="ECO:0000256" key="3">
    <source>
        <dbReference type="ARBA" id="ARBA00029447"/>
    </source>
</evidence>
<protein>
    <submittedName>
        <fullName evidence="9">Methyl-accepting chemotaxis protein</fullName>
    </submittedName>
</protein>
<keyword evidence="5" id="KW-0175">Coiled coil</keyword>
<dbReference type="SUPFAM" id="SSF58104">
    <property type="entry name" value="Methyl-accepting chemotaxis protein (MCP) signaling domain"/>
    <property type="match status" value="1"/>
</dbReference>
<evidence type="ECO:0000256" key="4">
    <source>
        <dbReference type="PROSITE-ProRule" id="PRU00284"/>
    </source>
</evidence>
<dbReference type="Pfam" id="PF00672">
    <property type="entry name" value="HAMP"/>
    <property type="match status" value="1"/>
</dbReference>
<feature type="domain" description="Methyl-accepting transducer" evidence="7">
    <location>
        <begin position="360"/>
        <end position="596"/>
    </location>
</feature>
<dbReference type="InterPro" id="IPR032255">
    <property type="entry name" value="HBM"/>
</dbReference>
<dbReference type="InterPro" id="IPR004089">
    <property type="entry name" value="MCPsignal_dom"/>
</dbReference>
<dbReference type="Pfam" id="PF00015">
    <property type="entry name" value="MCPsignal"/>
    <property type="match status" value="1"/>
</dbReference>
<feature type="domain" description="HAMP" evidence="8">
    <location>
        <begin position="303"/>
        <end position="355"/>
    </location>
</feature>
<dbReference type="PROSITE" id="PS50111">
    <property type="entry name" value="CHEMOTAXIS_TRANSDUC_2"/>
    <property type="match status" value="1"/>
</dbReference>
<dbReference type="Gene3D" id="6.10.340.10">
    <property type="match status" value="1"/>
</dbReference>
<organism evidence="9 10">
    <name type="scientific">Oceanimonas pelagia</name>
    <dbReference type="NCBI Taxonomy" id="3028314"/>
    <lineage>
        <taxon>Bacteria</taxon>
        <taxon>Pseudomonadati</taxon>
        <taxon>Pseudomonadota</taxon>
        <taxon>Gammaproteobacteria</taxon>
        <taxon>Aeromonadales</taxon>
        <taxon>Aeromonadaceae</taxon>
        <taxon>Oceanimonas</taxon>
    </lineage>
</organism>
<evidence type="ECO:0000256" key="5">
    <source>
        <dbReference type="SAM" id="Coils"/>
    </source>
</evidence>
<comment type="subcellular location">
    <subcellularLocation>
        <location evidence="1">Membrane</location>
    </subcellularLocation>
</comment>
<dbReference type="Proteomes" id="UP001223802">
    <property type="component" value="Chromosome"/>
</dbReference>
<gene>
    <name evidence="9" type="ORF">PU634_01595</name>
</gene>
<evidence type="ECO:0000256" key="2">
    <source>
        <dbReference type="ARBA" id="ARBA00023224"/>
    </source>
</evidence>
<evidence type="ECO:0000256" key="6">
    <source>
        <dbReference type="SAM" id="Phobius"/>
    </source>
</evidence>
<dbReference type="PANTHER" id="PTHR32089:SF120">
    <property type="entry name" value="METHYL-ACCEPTING CHEMOTAXIS PROTEIN TLPQ"/>
    <property type="match status" value="1"/>
</dbReference>
<keyword evidence="10" id="KW-1185">Reference proteome</keyword>
<sequence>MFYRDVRDYDMRFHPGNLSVRFKLILGFVMMLLTTLAIAAISGFSLNQVLGSADRQERAASIDLLFGKARQLEKDYLLQHDSALLTQANTTVAQARELAGRLRPELHDAADLARLERLQDSAEAYQRELEQLAALGQQSTDLLFSLNQLGFAAQQRAEYLSGGEPAYMSWLVRLTGIRLIQREYAISGDASQAELLAGRLKGLMLTLESRLRLGEDADVREFYQLLQRFDQQQQEYVALTRALADLEARIDELASTIADSSAALVASQKQNMEAVSQWSGSLILLVTVAALVMGALFAWLITQGIVNPLKVLMAQADRIAGGDLTQDVSHERKDELGRLMDSMQTMTRNLRALVGELNNNSGHIASSAQTLSAMSEQGRHDTNQQRLELEQVSTAMNEMAATVQEVARHAEAAFGAAQAADTDAGAGNTRVTQTTERITSLAEEVRRSLAVIQQLESESLNIGGILDVIKGVAEQTNLLALNAAIEAARAGEHGRGFAVVADEVRALASRTQQATSQIEAMIQGLQGKARESVTLMDHSAAMAEDTVATAFETGNAIQAMARAVSHIQQMNSQIATAAEQQSSVAEEINRSVFSIRELAEHSAAASDEAAGNSARLAGLGNELQQLVGRFRLPA</sequence>
<dbReference type="PRINTS" id="PR00260">
    <property type="entry name" value="CHEMTRNSDUCR"/>
</dbReference>
<dbReference type="InterPro" id="IPR003660">
    <property type="entry name" value="HAMP_dom"/>
</dbReference>
<evidence type="ECO:0000313" key="10">
    <source>
        <dbReference type="Proteomes" id="UP001223802"/>
    </source>
</evidence>
<dbReference type="GO" id="GO:0007165">
    <property type="term" value="P:signal transduction"/>
    <property type="evidence" value="ECO:0007669"/>
    <property type="project" value="UniProtKB-KW"/>
</dbReference>
<dbReference type="GO" id="GO:0006935">
    <property type="term" value="P:chemotaxis"/>
    <property type="evidence" value="ECO:0007669"/>
    <property type="project" value="InterPro"/>
</dbReference>
<dbReference type="CDD" id="cd06225">
    <property type="entry name" value="HAMP"/>
    <property type="match status" value="1"/>
</dbReference>
<dbReference type="EMBL" id="CP118224">
    <property type="protein sequence ID" value="WMC11085.1"/>
    <property type="molecule type" value="Genomic_DNA"/>
</dbReference>
<dbReference type="SMART" id="SM00283">
    <property type="entry name" value="MA"/>
    <property type="match status" value="1"/>
</dbReference>
<proteinExistence type="inferred from homology"/>
<dbReference type="SMART" id="SM01358">
    <property type="entry name" value="HBM"/>
    <property type="match status" value="1"/>
</dbReference>
<feature type="transmembrane region" description="Helical" evidence="6">
    <location>
        <begin position="282"/>
        <end position="301"/>
    </location>
</feature>
<keyword evidence="6" id="KW-1133">Transmembrane helix</keyword>
<accession>A0AA50KNH5</accession>
<feature type="coiled-coil region" evidence="5">
    <location>
        <begin position="229"/>
        <end position="263"/>
    </location>
</feature>
<evidence type="ECO:0000313" key="9">
    <source>
        <dbReference type="EMBL" id="WMC11085.1"/>
    </source>
</evidence>
<reference evidence="9 10" key="1">
    <citation type="submission" date="2023-02" db="EMBL/GenBank/DDBJ databases">
        <title>Complete genome sequence of a novel bacterium Oceanimonas sp. NTOU-MSR1 isolated from marine coast sediment.</title>
        <authorList>
            <person name="Yang H.-T."/>
            <person name="Chen Y.-L."/>
            <person name="Ho Y.-N."/>
        </authorList>
    </citation>
    <scope>NUCLEOTIDE SEQUENCE [LARGE SCALE GENOMIC DNA]</scope>
    <source>
        <strain evidence="9 10">NTOU-MSR1</strain>
    </source>
</reference>
<dbReference type="CDD" id="cd11386">
    <property type="entry name" value="MCP_signal"/>
    <property type="match status" value="1"/>
</dbReference>
<keyword evidence="2 4" id="KW-0807">Transducer</keyword>
<dbReference type="AlphaFoldDB" id="A0AA50KNH5"/>
<feature type="transmembrane region" description="Helical" evidence="6">
    <location>
        <begin position="20"/>
        <end position="46"/>
    </location>
</feature>
<dbReference type="PANTHER" id="PTHR32089">
    <property type="entry name" value="METHYL-ACCEPTING CHEMOTAXIS PROTEIN MCPB"/>
    <property type="match status" value="1"/>
</dbReference>
<dbReference type="RefSeq" id="WP_306762335.1">
    <property type="nucleotide sequence ID" value="NZ_CP118224.1"/>
</dbReference>
<dbReference type="GO" id="GO:0016020">
    <property type="term" value="C:membrane"/>
    <property type="evidence" value="ECO:0007669"/>
    <property type="project" value="UniProtKB-SubCell"/>
</dbReference>
<dbReference type="SMART" id="SM00304">
    <property type="entry name" value="HAMP"/>
    <property type="match status" value="1"/>
</dbReference>
<evidence type="ECO:0000259" key="7">
    <source>
        <dbReference type="PROSITE" id="PS50111"/>
    </source>
</evidence>
<dbReference type="InterPro" id="IPR004090">
    <property type="entry name" value="Chemotax_Me-accpt_rcpt"/>
</dbReference>
<dbReference type="Gene3D" id="1.10.287.950">
    <property type="entry name" value="Methyl-accepting chemotaxis protein"/>
    <property type="match status" value="1"/>
</dbReference>
<comment type="similarity">
    <text evidence="3">Belongs to the methyl-accepting chemotaxis (MCP) protein family.</text>
</comment>
<name>A0AA50KNH5_9GAMM</name>
<keyword evidence="6" id="KW-0812">Transmembrane</keyword>
<dbReference type="FunFam" id="1.10.287.950:FF:000001">
    <property type="entry name" value="Methyl-accepting chemotaxis sensory transducer"/>
    <property type="match status" value="1"/>
</dbReference>
<dbReference type="GO" id="GO:0004888">
    <property type="term" value="F:transmembrane signaling receptor activity"/>
    <property type="evidence" value="ECO:0007669"/>
    <property type="project" value="InterPro"/>
</dbReference>
<evidence type="ECO:0000259" key="8">
    <source>
        <dbReference type="PROSITE" id="PS50885"/>
    </source>
</evidence>
<evidence type="ECO:0000256" key="1">
    <source>
        <dbReference type="ARBA" id="ARBA00004370"/>
    </source>
</evidence>
<keyword evidence="6" id="KW-0472">Membrane</keyword>